<gene>
    <name evidence="1" type="ORF">IW261DRAFT_1612169</name>
</gene>
<sequence length="232" mass="26172">MSDSLESRSESPDGESALEELLHFVPPPLRRGPDSDVPVPEWSPVTFYDKHLDDSLILKRVKVLLCLISSLSETLDDHLLSFKSRSKSFYYPYIAVRRDPYLISLDGFAKECSSSFKLHLLAEHPPDFHSEQYSLQHTLQRGTLMSIVLEALDDDRKALLLSARKSLPRLAVYEAYTLSGKTILEDMSGLSNRSVFPWSQGDSDASKYLWKTEPSDDSVWMQAPPAFVVASC</sequence>
<comment type="caution">
    <text evidence="1">The sequence shown here is derived from an EMBL/GenBank/DDBJ whole genome shotgun (WGS) entry which is preliminary data.</text>
</comment>
<protein>
    <submittedName>
        <fullName evidence="1">Uncharacterized protein</fullName>
    </submittedName>
</protein>
<evidence type="ECO:0000313" key="1">
    <source>
        <dbReference type="EMBL" id="KAK0471303.1"/>
    </source>
</evidence>
<dbReference type="Proteomes" id="UP001175227">
    <property type="component" value="Unassembled WGS sequence"/>
</dbReference>
<evidence type="ECO:0000313" key="2">
    <source>
        <dbReference type="Proteomes" id="UP001175227"/>
    </source>
</evidence>
<accession>A0AA39NT13</accession>
<keyword evidence="2" id="KW-1185">Reference proteome</keyword>
<dbReference type="AlphaFoldDB" id="A0AA39NT13"/>
<reference evidence="1" key="1">
    <citation type="submission" date="2023-06" db="EMBL/GenBank/DDBJ databases">
        <authorList>
            <consortium name="Lawrence Berkeley National Laboratory"/>
            <person name="Ahrendt S."/>
            <person name="Sahu N."/>
            <person name="Indic B."/>
            <person name="Wong-Bajracharya J."/>
            <person name="Merenyi Z."/>
            <person name="Ke H.-M."/>
            <person name="Monk M."/>
            <person name="Kocsube S."/>
            <person name="Drula E."/>
            <person name="Lipzen A."/>
            <person name="Balint B."/>
            <person name="Henrissat B."/>
            <person name="Andreopoulos B."/>
            <person name="Martin F.M."/>
            <person name="Harder C.B."/>
            <person name="Rigling D."/>
            <person name="Ford K.L."/>
            <person name="Foster G.D."/>
            <person name="Pangilinan J."/>
            <person name="Papanicolaou A."/>
            <person name="Barry K."/>
            <person name="LaButti K."/>
            <person name="Viragh M."/>
            <person name="Koriabine M."/>
            <person name="Yan M."/>
            <person name="Riley R."/>
            <person name="Champramary S."/>
            <person name="Plett K.L."/>
            <person name="Tsai I.J."/>
            <person name="Slot J."/>
            <person name="Sipos G."/>
            <person name="Plett J."/>
            <person name="Nagy L.G."/>
            <person name="Grigoriev I.V."/>
        </authorList>
    </citation>
    <scope>NUCLEOTIDE SEQUENCE</scope>
    <source>
        <strain evidence="1">ICMP 16352</strain>
    </source>
</reference>
<proteinExistence type="predicted"/>
<dbReference type="EMBL" id="JAUEPR010000052">
    <property type="protein sequence ID" value="KAK0471303.1"/>
    <property type="molecule type" value="Genomic_DNA"/>
</dbReference>
<name>A0AA39NT13_9AGAR</name>
<organism evidence="1 2">
    <name type="scientific">Armillaria novae-zelandiae</name>
    <dbReference type="NCBI Taxonomy" id="153914"/>
    <lineage>
        <taxon>Eukaryota</taxon>
        <taxon>Fungi</taxon>
        <taxon>Dikarya</taxon>
        <taxon>Basidiomycota</taxon>
        <taxon>Agaricomycotina</taxon>
        <taxon>Agaricomycetes</taxon>
        <taxon>Agaricomycetidae</taxon>
        <taxon>Agaricales</taxon>
        <taxon>Marasmiineae</taxon>
        <taxon>Physalacriaceae</taxon>
        <taxon>Armillaria</taxon>
    </lineage>
</organism>